<organism evidence="2 3">
    <name type="scientific">Haemophilus parainfluenzae</name>
    <dbReference type="NCBI Taxonomy" id="729"/>
    <lineage>
        <taxon>Bacteria</taxon>
        <taxon>Pseudomonadati</taxon>
        <taxon>Pseudomonadota</taxon>
        <taxon>Gammaproteobacteria</taxon>
        <taxon>Pasteurellales</taxon>
        <taxon>Pasteurellaceae</taxon>
        <taxon>Haemophilus</taxon>
    </lineage>
</organism>
<feature type="chain" id="PRO_5017077908" description="ABC transporter substrate-binding protein" evidence="1">
    <location>
        <begin position="24"/>
        <end position="73"/>
    </location>
</feature>
<gene>
    <name evidence="2" type="ORF">NCTC10672_00180</name>
</gene>
<feature type="signal peptide" evidence="1">
    <location>
        <begin position="1"/>
        <end position="23"/>
    </location>
</feature>
<name>A0A377JF66_HAEPA</name>
<accession>A0A377JF66</accession>
<proteinExistence type="predicted"/>
<dbReference type="AlphaFoldDB" id="A0A377JF66"/>
<dbReference type="EMBL" id="UGHY01000002">
    <property type="protein sequence ID" value="STP02778.1"/>
    <property type="molecule type" value="Genomic_DNA"/>
</dbReference>
<evidence type="ECO:0000313" key="3">
    <source>
        <dbReference type="Proteomes" id="UP000254186"/>
    </source>
</evidence>
<evidence type="ECO:0008006" key="4">
    <source>
        <dbReference type="Google" id="ProtNLM"/>
    </source>
</evidence>
<protein>
    <recommendedName>
        <fullName evidence="4">ABC transporter substrate-binding protein</fullName>
    </recommendedName>
</protein>
<evidence type="ECO:0000256" key="1">
    <source>
        <dbReference type="SAM" id="SignalP"/>
    </source>
</evidence>
<reference evidence="2 3" key="1">
    <citation type="submission" date="2018-06" db="EMBL/GenBank/DDBJ databases">
        <authorList>
            <consortium name="Pathogen Informatics"/>
            <person name="Doyle S."/>
        </authorList>
    </citation>
    <scope>NUCLEOTIDE SEQUENCE [LARGE SCALE GENOMIC DNA]</scope>
    <source>
        <strain evidence="2 3">NCTC10672</strain>
    </source>
</reference>
<evidence type="ECO:0000313" key="2">
    <source>
        <dbReference type="EMBL" id="STP02778.1"/>
    </source>
</evidence>
<sequence length="73" mass="7936">MKKRFSTLAIATILGLSAGFANADPVKVKDILDREVTVDLPAKRVVLGFYYQDYMAVGGDKALDNVVGFSKKV</sequence>
<dbReference type="Proteomes" id="UP000254186">
    <property type="component" value="Unassembled WGS sequence"/>
</dbReference>
<keyword evidence="1" id="KW-0732">Signal</keyword>